<name>A0ABC8LZZ7_ERUVS</name>
<evidence type="ECO:0000256" key="1">
    <source>
        <dbReference type="ARBA" id="ARBA00004123"/>
    </source>
</evidence>
<evidence type="ECO:0000259" key="7">
    <source>
        <dbReference type="PROSITE" id="PS50090"/>
    </source>
</evidence>
<dbReference type="PANTHER" id="PTHR44042:SF67">
    <property type="entry name" value="MYB-LIKE PROTEIN I"/>
    <property type="match status" value="1"/>
</dbReference>
<dbReference type="SUPFAM" id="SSF46689">
    <property type="entry name" value="Homeodomain-like"/>
    <property type="match status" value="2"/>
</dbReference>
<dbReference type="PROSITE" id="PS51293">
    <property type="entry name" value="SANT"/>
    <property type="match status" value="1"/>
</dbReference>
<dbReference type="Pfam" id="PF00249">
    <property type="entry name" value="Myb_DNA-binding"/>
    <property type="match status" value="1"/>
</dbReference>
<organism evidence="10 11">
    <name type="scientific">Eruca vesicaria subsp. sativa</name>
    <name type="common">Garden rocket</name>
    <name type="synonym">Eruca sativa</name>
    <dbReference type="NCBI Taxonomy" id="29727"/>
    <lineage>
        <taxon>Eukaryota</taxon>
        <taxon>Viridiplantae</taxon>
        <taxon>Streptophyta</taxon>
        <taxon>Embryophyta</taxon>
        <taxon>Tracheophyta</taxon>
        <taxon>Spermatophyta</taxon>
        <taxon>Magnoliopsida</taxon>
        <taxon>eudicotyledons</taxon>
        <taxon>Gunneridae</taxon>
        <taxon>Pentapetalae</taxon>
        <taxon>rosids</taxon>
        <taxon>malvids</taxon>
        <taxon>Brassicales</taxon>
        <taxon>Brassicaceae</taxon>
        <taxon>Brassiceae</taxon>
        <taxon>Eruca</taxon>
    </lineage>
</organism>
<evidence type="ECO:0000259" key="9">
    <source>
        <dbReference type="PROSITE" id="PS51294"/>
    </source>
</evidence>
<evidence type="ECO:0000313" key="11">
    <source>
        <dbReference type="Proteomes" id="UP001642260"/>
    </source>
</evidence>
<evidence type="ECO:0000256" key="3">
    <source>
        <dbReference type="ARBA" id="ARBA00023125"/>
    </source>
</evidence>
<proteinExistence type="predicted"/>
<evidence type="ECO:0000259" key="8">
    <source>
        <dbReference type="PROSITE" id="PS51293"/>
    </source>
</evidence>
<dbReference type="InterPro" id="IPR009057">
    <property type="entry name" value="Homeodomain-like_sf"/>
</dbReference>
<dbReference type="GO" id="GO:0003677">
    <property type="term" value="F:DNA binding"/>
    <property type="evidence" value="ECO:0007669"/>
    <property type="project" value="UniProtKB-KW"/>
</dbReference>
<keyword evidence="4" id="KW-0804">Transcription</keyword>
<accession>A0ABC8LZZ7</accession>
<evidence type="ECO:0000256" key="5">
    <source>
        <dbReference type="ARBA" id="ARBA00023242"/>
    </source>
</evidence>
<dbReference type="AlphaFoldDB" id="A0ABC8LZZ7"/>
<dbReference type="CDD" id="cd00167">
    <property type="entry name" value="SANT"/>
    <property type="match status" value="1"/>
</dbReference>
<keyword evidence="5" id="KW-0539">Nucleus</keyword>
<dbReference type="PROSITE" id="PS50090">
    <property type="entry name" value="MYB_LIKE"/>
    <property type="match status" value="1"/>
</dbReference>
<dbReference type="Gene3D" id="1.10.10.60">
    <property type="entry name" value="Homeodomain-like"/>
    <property type="match status" value="2"/>
</dbReference>
<dbReference type="NCBIfam" id="TIGR01557">
    <property type="entry name" value="myb_SHAQKYF"/>
    <property type="match status" value="1"/>
</dbReference>
<feature type="domain" description="Myb-like" evidence="7">
    <location>
        <begin position="97"/>
        <end position="149"/>
    </location>
</feature>
<comment type="subcellular location">
    <subcellularLocation>
        <location evidence="1">Nucleus</location>
    </subcellularLocation>
</comment>
<dbReference type="GO" id="GO:0010468">
    <property type="term" value="P:regulation of gene expression"/>
    <property type="evidence" value="ECO:0007669"/>
    <property type="project" value="UniProtKB-ARBA"/>
</dbReference>
<protein>
    <submittedName>
        <fullName evidence="10">Uncharacterized protein</fullName>
    </submittedName>
</protein>
<comment type="caution">
    <text evidence="10">The sequence shown here is derived from an EMBL/GenBank/DDBJ whole genome shotgun (WGS) entry which is preliminary data.</text>
</comment>
<evidence type="ECO:0000256" key="2">
    <source>
        <dbReference type="ARBA" id="ARBA00023015"/>
    </source>
</evidence>
<sequence length="208" mass="24539">MDWKQWTRDDDKLFERLLLVFPENTPNRFEIIAAHLKVSLEEVKHYYEALVNDINLIESGRYGTINYEYLIPIPSQTEHMEKEEKYLIPSKTKDMEKEKKRGKPWTEEEHRKFLEGLEIYGKGDWKNISRMKVMTRTPTQVASHSQKYFLRQDAEEKAKKRSSIHDITLIDYAPNNVTSTQSDLDSTMGQPPSDHQVPQDHHQSNEGF</sequence>
<evidence type="ECO:0000313" key="10">
    <source>
        <dbReference type="EMBL" id="CAH8389484.1"/>
    </source>
</evidence>
<dbReference type="SMART" id="SM00717">
    <property type="entry name" value="SANT"/>
    <property type="match status" value="2"/>
</dbReference>
<dbReference type="InterPro" id="IPR006447">
    <property type="entry name" value="Myb_dom_plants"/>
</dbReference>
<dbReference type="FunFam" id="1.10.10.60:FF:000009">
    <property type="entry name" value="transcription factor MYB1R1"/>
    <property type="match status" value="1"/>
</dbReference>
<dbReference type="PROSITE" id="PS51294">
    <property type="entry name" value="HTH_MYB"/>
    <property type="match status" value="1"/>
</dbReference>
<gene>
    <name evidence="10" type="ORF">ERUC_LOCUS41967</name>
</gene>
<dbReference type="Proteomes" id="UP001642260">
    <property type="component" value="Unassembled WGS sequence"/>
</dbReference>
<reference evidence="10 11" key="1">
    <citation type="submission" date="2022-03" db="EMBL/GenBank/DDBJ databases">
        <authorList>
            <person name="Macdonald S."/>
            <person name="Ahmed S."/>
            <person name="Newling K."/>
        </authorList>
    </citation>
    <scope>NUCLEOTIDE SEQUENCE [LARGE SCALE GENOMIC DNA]</scope>
</reference>
<dbReference type="InterPro" id="IPR017930">
    <property type="entry name" value="Myb_dom"/>
</dbReference>
<dbReference type="PANTHER" id="PTHR44042">
    <property type="entry name" value="DUPLICATED HOMEODOMAIN-LIKE SUPERFAMILY PROTEIN-RELATED"/>
    <property type="match status" value="1"/>
</dbReference>
<keyword evidence="2" id="KW-0805">Transcription regulation</keyword>
<feature type="region of interest" description="Disordered" evidence="6">
    <location>
        <begin position="155"/>
        <end position="208"/>
    </location>
</feature>
<feature type="compositionally biased region" description="Basic and acidic residues" evidence="6">
    <location>
        <begin position="197"/>
        <end position="208"/>
    </location>
</feature>
<dbReference type="InterPro" id="IPR017884">
    <property type="entry name" value="SANT_dom"/>
</dbReference>
<evidence type="ECO:0000256" key="4">
    <source>
        <dbReference type="ARBA" id="ARBA00023163"/>
    </source>
</evidence>
<evidence type="ECO:0000256" key="6">
    <source>
        <dbReference type="SAM" id="MobiDB-lite"/>
    </source>
</evidence>
<feature type="compositionally biased region" description="Polar residues" evidence="6">
    <location>
        <begin position="175"/>
        <end position="190"/>
    </location>
</feature>
<keyword evidence="3" id="KW-0238">DNA-binding</keyword>
<dbReference type="InterPro" id="IPR001005">
    <property type="entry name" value="SANT/Myb"/>
</dbReference>
<dbReference type="EMBL" id="CAKOAT010837376">
    <property type="protein sequence ID" value="CAH8389484.1"/>
    <property type="molecule type" value="Genomic_DNA"/>
</dbReference>
<feature type="domain" description="HTH myb-type" evidence="9">
    <location>
        <begin position="97"/>
        <end position="153"/>
    </location>
</feature>
<dbReference type="GO" id="GO:0005634">
    <property type="term" value="C:nucleus"/>
    <property type="evidence" value="ECO:0007669"/>
    <property type="project" value="UniProtKB-SubCell"/>
</dbReference>
<feature type="domain" description="SANT" evidence="8">
    <location>
        <begin position="100"/>
        <end position="153"/>
    </location>
</feature>
<keyword evidence="11" id="KW-1185">Reference proteome</keyword>